<proteinExistence type="predicted"/>
<dbReference type="GO" id="GO:0043190">
    <property type="term" value="C:ATP-binding cassette (ABC) transporter complex"/>
    <property type="evidence" value="ECO:0007669"/>
    <property type="project" value="TreeGrafter"/>
</dbReference>
<dbReference type="Proteomes" id="UP000436006">
    <property type="component" value="Unassembled WGS sequence"/>
</dbReference>
<evidence type="ECO:0000313" key="6">
    <source>
        <dbReference type="Proteomes" id="UP000436006"/>
    </source>
</evidence>
<reference evidence="5 6" key="1">
    <citation type="submission" date="2019-12" db="EMBL/GenBank/DDBJ databases">
        <title>Spirosoma sp. HMF4905 genome sequencing and assembly.</title>
        <authorList>
            <person name="Kang H."/>
            <person name="Cha I."/>
            <person name="Kim H."/>
            <person name="Joh K."/>
        </authorList>
    </citation>
    <scope>NUCLEOTIDE SEQUENCE [LARGE SCALE GENOMIC DNA]</scope>
    <source>
        <strain evidence="5 6">HMF4905</strain>
    </source>
</reference>
<dbReference type="InterPro" id="IPR054787">
    <property type="entry name" value="TrlF_ATPase"/>
</dbReference>
<dbReference type="Gene3D" id="3.20.20.140">
    <property type="entry name" value="Metal-dependent hydrolases"/>
    <property type="match status" value="1"/>
</dbReference>
<dbReference type="CDD" id="cd00267">
    <property type="entry name" value="ABC_ATPase"/>
    <property type="match status" value="1"/>
</dbReference>
<dbReference type="EMBL" id="WPIN01000011">
    <property type="protein sequence ID" value="MVM33598.1"/>
    <property type="molecule type" value="Genomic_DNA"/>
</dbReference>
<dbReference type="InterPro" id="IPR027417">
    <property type="entry name" value="P-loop_NTPase"/>
</dbReference>
<dbReference type="GO" id="GO:0042626">
    <property type="term" value="F:ATPase-coupled transmembrane transporter activity"/>
    <property type="evidence" value="ECO:0007669"/>
    <property type="project" value="TreeGrafter"/>
</dbReference>
<dbReference type="GO" id="GO:0005524">
    <property type="term" value="F:ATP binding"/>
    <property type="evidence" value="ECO:0007669"/>
    <property type="project" value="UniProtKB-KW"/>
</dbReference>
<dbReference type="Gene3D" id="3.40.50.300">
    <property type="entry name" value="P-loop containing nucleotide triphosphate hydrolases"/>
    <property type="match status" value="2"/>
</dbReference>
<organism evidence="5 6">
    <name type="scientific">Spirosoma arboris</name>
    <dbReference type="NCBI Taxonomy" id="2682092"/>
    <lineage>
        <taxon>Bacteria</taxon>
        <taxon>Pseudomonadati</taxon>
        <taxon>Bacteroidota</taxon>
        <taxon>Cytophagia</taxon>
        <taxon>Cytophagales</taxon>
        <taxon>Cytophagaceae</taxon>
        <taxon>Spirosoma</taxon>
    </lineage>
</organism>
<dbReference type="NCBIfam" id="NF045780">
    <property type="entry name" value="TrlF_fam_ATP"/>
    <property type="match status" value="1"/>
</dbReference>
<feature type="coiled-coil region" evidence="4">
    <location>
        <begin position="487"/>
        <end position="514"/>
    </location>
</feature>
<evidence type="ECO:0000256" key="2">
    <source>
        <dbReference type="ARBA" id="ARBA00022741"/>
    </source>
</evidence>
<keyword evidence="2" id="KW-0547">Nucleotide-binding</keyword>
<gene>
    <name evidence="5" type="ORF">GO755_26405</name>
</gene>
<evidence type="ECO:0000256" key="3">
    <source>
        <dbReference type="ARBA" id="ARBA00022840"/>
    </source>
</evidence>
<protein>
    <recommendedName>
        <fullName evidence="7">AAA family ATPase</fullName>
    </recommendedName>
</protein>
<sequence length="1049" mass="122034">MAFSDIGSVWRKWDLHVHTPFSALNNGFGSNWDVYVKNLFNAALQNNIHAIGITDYFTIEGYKKLKNDYLNNPGKLKFLEFDDEEINRINSILIIPNIEFRLDILIPTKKINNRINFHVLFSEEVPIIDIEENFLHELDFVYEGNPQSTDELRKLRVSNLISLGKKLKSEQQEFRNDSDLVVGMTTVVVNATQICKVLNKNIFKDKYVLAIPADEDLNQVDWRGQGHNTRKVLIQKSDFLMASNPNTIAWGLGQKATDIVKEFKSIKPSIWGSDAHNSAELFVKNRDRYLWIKSELNFDGLRQIIYEHRRVFIGIEPENKKHVELNTTNFIDRVKVNKINNVNLNEEWFDNIDIQLNPGLIAIIGNKGSGKTALADIIALCANAKKPKSFLNSERFNKSPEYKGKQFNATIHWRDGKINNVTLFDSPLESSPERVNYIPQSFLEKLCLPETSKGLFEKEIRKIIFSRIPNEKRLNKNSLDEIISFKTEAIRNNIEQTKSELKLLHDEILELESQNKPEYRQEIYDNIDAVNKKILVLIEKEPIEPSYVQSANVSEENIQINNEVNEYRALLEQIDEDIDQTNHERERLYLEIENINKSIQLFSSFKDCINRFVSQQKGFLAINHIDIDSIFKYKLDYSELEKLLHNKKDELEVIESKLDSSIVFDENFYLENENYVEDYRPTRAVSLYKIKAEIENDLTILQDKLDQPSKEYQGYLGKVAKWNQDLSDLRSELSKLEADREYVNFILEHLLTHCYKQREELLVKLFYQKSEIIAVYKELYEPVLNFKENYKKQLASYKIDFDAAFAVNGFADRFDSFINYAKSGSFYSRDIASKKINNLLNDTNFNDIDGVVNFVNNITRDLLYDTRNEKFFVAKNIQSQLKSNVRPEDVYNYIYGLEYLEPIFQLKLADKEISSLSPGERGALLLIFYLLLDKDQLPLIIDQPEENLDNQSIFLVLVPFIQKAKETRQVILVTHNPNLAVVCDADQVIHVKIDKNDNYRITCTAGSIENPIINELIVEVLEGTFPAFDTRNLRYGVTRSRLYRVSNRE</sequence>
<name>A0A7K1SIP5_9BACT</name>
<keyword evidence="1" id="KW-0813">Transport</keyword>
<feature type="coiled-coil region" evidence="4">
    <location>
        <begin position="557"/>
        <end position="598"/>
    </location>
</feature>
<keyword evidence="6" id="KW-1185">Reference proteome</keyword>
<evidence type="ECO:0000256" key="1">
    <source>
        <dbReference type="ARBA" id="ARBA00022448"/>
    </source>
</evidence>
<dbReference type="AlphaFoldDB" id="A0A7K1SIP5"/>
<comment type="caution">
    <text evidence="5">The sequence shown here is derived from an EMBL/GenBank/DDBJ whole genome shotgun (WGS) entry which is preliminary data.</text>
</comment>
<dbReference type="InterPro" id="IPR016195">
    <property type="entry name" value="Pol/histidinol_Pase-like"/>
</dbReference>
<evidence type="ECO:0008006" key="7">
    <source>
        <dbReference type="Google" id="ProtNLM"/>
    </source>
</evidence>
<accession>A0A7K1SIP5</accession>
<dbReference type="PANTHER" id="PTHR43553">
    <property type="entry name" value="HEAVY METAL TRANSPORTER"/>
    <property type="match status" value="1"/>
</dbReference>
<evidence type="ECO:0000256" key="4">
    <source>
        <dbReference type="SAM" id="Coils"/>
    </source>
</evidence>
<dbReference type="PANTHER" id="PTHR43553:SF24">
    <property type="entry name" value="ENERGY-COUPLING FACTOR TRANSPORTER ATP-BINDING PROTEIN ECFA1"/>
    <property type="match status" value="1"/>
</dbReference>
<dbReference type="RefSeq" id="WP_157588307.1">
    <property type="nucleotide sequence ID" value="NZ_WPIN01000011.1"/>
</dbReference>
<keyword evidence="4" id="KW-0175">Coiled coil</keyword>
<evidence type="ECO:0000313" key="5">
    <source>
        <dbReference type="EMBL" id="MVM33598.1"/>
    </source>
</evidence>
<dbReference type="InterPro" id="IPR050095">
    <property type="entry name" value="ECF_ABC_transporter_ATP-bd"/>
</dbReference>
<keyword evidence="3" id="KW-0067">ATP-binding</keyword>
<dbReference type="SUPFAM" id="SSF89550">
    <property type="entry name" value="PHP domain-like"/>
    <property type="match status" value="1"/>
</dbReference>
<dbReference type="SUPFAM" id="SSF52540">
    <property type="entry name" value="P-loop containing nucleoside triphosphate hydrolases"/>
    <property type="match status" value="1"/>
</dbReference>